<keyword evidence="3" id="KW-1185">Reference proteome</keyword>
<evidence type="ECO:0000256" key="1">
    <source>
        <dbReference type="SAM" id="MobiDB-lite"/>
    </source>
</evidence>
<organism evidence="2 3">
    <name type="scientific">Nocardia acididurans</name>
    <dbReference type="NCBI Taxonomy" id="2802282"/>
    <lineage>
        <taxon>Bacteria</taxon>
        <taxon>Bacillati</taxon>
        <taxon>Actinomycetota</taxon>
        <taxon>Actinomycetes</taxon>
        <taxon>Mycobacteriales</taxon>
        <taxon>Nocardiaceae</taxon>
        <taxon>Nocardia</taxon>
    </lineage>
</organism>
<name>A0ABS1M8T5_9NOCA</name>
<accession>A0ABS1M8T5</accession>
<comment type="caution">
    <text evidence="2">The sequence shown here is derived from an EMBL/GenBank/DDBJ whole genome shotgun (WGS) entry which is preliminary data.</text>
</comment>
<dbReference type="Proteomes" id="UP000602198">
    <property type="component" value="Unassembled WGS sequence"/>
</dbReference>
<proteinExistence type="predicted"/>
<reference evidence="2 3" key="1">
    <citation type="submission" date="2021-01" db="EMBL/GenBank/DDBJ databases">
        <title>WGS of actinomycetes isolated from Thailand.</title>
        <authorList>
            <person name="Thawai C."/>
        </authorList>
    </citation>
    <scope>NUCLEOTIDE SEQUENCE [LARGE SCALE GENOMIC DNA]</scope>
    <source>
        <strain evidence="2 3">LPG 2</strain>
    </source>
</reference>
<feature type="region of interest" description="Disordered" evidence="1">
    <location>
        <begin position="1"/>
        <end position="36"/>
    </location>
</feature>
<evidence type="ECO:0000313" key="2">
    <source>
        <dbReference type="EMBL" id="MBL1076979.1"/>
    </source>
</evidence>
<protein>
    <submittedName>
        <fullName evidence="2">Uncharacterized protein</fullName>
    </submittedName>
</protein>
<gene>
    <name evidence="2" type="ORF">JK358_21515</name>
</gene>
<sequence length="89" mass="9312">MTDHGAAPEREGRAMTGSPPAAFPPDPHDTLPNGGDFAAERLALRGQAYDAESIALAERVGVGAGWRCAVRDSLAVGMPDTARQFCNAF</sequence>
<feature type="compositionally biased region" description="Basic and acidic residues" evidence="1">
    <location>
        <begin position="1"/>
        <end position="13"/>
    </location>
</feature>
<dbReference type="RefSeq" id="WP_201949558.1">
    <property type="nucleotide sequence ID" value="NZ_JAERRJ010000008.1"/>
</dbReference>
<evidence type="ECO:0000313" key="3">
    <source>
        <dbReference type="Proteomes" id="UP000602198"/>
    </source>
</evidence>
<dbReference type="EMBL" id="JAERRJ010000008">
    <property type="protein sequence ID" value="MBL1076979.1"/>
    <property type="molecule type" value="Genomic_DNA"/>
</dbReference>